<evidence type="ECO:0000313" key="2">
    <source>
        <dbReference type="WBParaSite" id="RSKR_0000977000.1"/>
    </source>
</evidence>
<reference evidence="2" key="1">
    <citation type="submission" date="2016-11" db="UniProtKB">
        <authorList>
            <consortium name="WormBaseParasite"/>
        </authorList>
    </citation>
    <scope>IDENTIFICATION</scope>
    <source>
        <strain evidence="2">KR3021</strain>
    </source>
</reference>
<organism evidence="1 2">
    <name type="scientific">Rhabditophanes sp. KR3021</name>
    <dbReference type="NCBI Taxonomy" id="114890"/>
    <lineage>
        <taxon>Eukaryota</taxon>
        <taxon>Metazoa</taxon>
        <taxon>Ecdysozoa</taxon>
        <taxon>Nematoda</taxon>
        <taxon>Chromadorea</taxon>
        <taxon>Rhabditida</taxon>
        <taxon>Tylenchina</taxon>
        <taxon>Panagrolaimomorpha</taxon>
        <taxon>Strongyloidoidea</taxon>
        <taxon>Alloionematidae</taxon>
        <taxon>Rhabditophanes</taxon>
    </lineage>
</organism>
<dbReference type="WBParaSite" id="RSKR_0000977000.1">
    <property type="protein sequence ID" value="RSKR_0000977000.1"/>
    <property type="gene ID" value="RSKR_0000977000"/>
</dbReference>
<proteinExistence type="predicted"/>
<dbReference type="Proteomes" id="UP000095286">
    <property type="component" value="Unplaced"/>
</dbReference>
<sequence>MAKDEGIKRKVKEITGILKNPSTEVGPRKTSKVEGSFPVPRCNADLYHGQSAAVPVKPAPNLFSLFTNGVAEAVEKMIECIIIDKEVVEVRFLKINGQAFCPSKTADANEAMCIAANDDLLNLSMGTSVDFVNNLQCDKTKEGIIYLFLTKPLSKIKGLPTLKPSENAKANKCKDC</sequence>
<protein>
    <submittedName>
        <fullName evidence="2">THUMP domain-containing protein</fullName>
    </submittedName>
</protein>
<name>A0AC35UC98_9BILA</name>
<accession>A0AC35UC98</accession>
<evidence type="ECO:0000313" key="1">
    <source>
        <dbReference type="Proteomes" id="UP000095286"/>
    </source>
</evidence>